<dbReference type="InterPro" id="IPR025641">
    <property type="entry name" value="DUF4340"/>
</dbReference>
<feature type="region of interest" description="Disordered" evidence="1">
    <location>
        <begin position="319"/>
        <end position="339"/>
    </location>
</feature>
<reference evidence="3 4" key="1">
    <citation type="journal article" date="2019" name="Int. J. Syst. Evol. Microbiol.">
        <title>The Global Catalogue of Microorganisms (GCM) 10K type strain sequencing project: providing services to taxonomists for standard genome sequencing and annotation.</title>
        <authorList>
            <consortium name="The Broad Institute Genomics Platform"/>
            <consortium name="The Broad Institute Genome Sequencing Center for Infectious Disease"/>
            <person name="Wu L."/>
            <person name="Ma J."/>
        </authorList>
    </citation>
    <scope>NUCLEOTIDE SEQUENCE [LARGE SCALE GENOMIC DNA]</scope>
    <source>
        <strain evidence="3 4">JCM 13378</strain>
    </source>
</reference>
<evidence type="ECO:0000313" key="3">
    <source>
        <dbReference type="EMBL" id="GAA0365257.1"/>
    </source>
</evidence>
<comment type="caution">
    <text evidence="3">The sequence shown here is derived from an EMBL/GenBank/DDBJ whole genome shotgun (WGS) entry which is preliminary data.</text>
</comment>
<accession>A0ABN0XIS4</accession>
<protein>
    <submittedName>
        <fullName evidence="3">DUF4340 domain-containing protein</fullName>
    </submittedName>
</protein>
<evidence type="ECO:0000256" key="1">
    <source>
        <dbReference type="SAM" id="MobiDB-lite"/>
    </source>
</evidence>
<feature type="compositionally biased region" description="Basic and acidic residues" evidence="1">
    <location>
        <begin position="330"/>
        <end position="339"/>
    </location>
</feature>
<evidence type="ECO:0000313" key="4">
    <source>
        <dbReference type="Proteomes" id="UP001501757"/>
    </source>
</evidence>
<evidence type="ECO:0000259" key="2">
    <source>
        <dbReference type="Pfam" id="PF14238"/>
    </source>
</evidence>
<name>A0ABN0XIS4_9ALTE</name>
<dbReference type="RefSeq" id="WP_343846246.1">
    <property type="nucleotide sequence ID" value="NZ_BAAAEI010000020.1"/>
</dbReference>
<proteinExistence type="predicted"/>
<feature type="domain" description="DUF4340" evidence="2">
    <location>
        <begin position="70"/>
        <end position="244"/>
    </location>
</feature>
<keyword evidence="4" id="KW-1185">Reference proteome</keyword>
<sequence length="339" mass="37593">MAKHLLSLLLVLLLAVGAGFLLLTQEDGQAKLQQGPLLPALAEQGSHVTHLAIQDAQGLLIEAELVDGKWLVSSEGGYPADEQKLAELLQSLVDANRLQAKTRQPEHFHRLGLQALDAPGSTASLLTLETTQHSWQLLIGNTPSSGHGRYVRFADDQQSWLIDQDLSLPMAARDWMRQPILDFDKQQIASISRLDGSAWQILRDSAEQPDYQLAAMPKGRELKYATVLNSVVTNLLGLNFEERLVVDEEFWQAPLQAVFQMVTFDGQQVDIALLQKDDKHYVRFTSSAGQPYWQGLTYQISGFSANQLAKTREDFLAEPAAPQNKLPVGHLDEGEAPNR</sequence>
<gene>
    <name evidence="3" type="ORF">GCM10009092_32030</name>
</gene>
<dbReference type="Pfam" id="PF14238">
    <property type="entry name" value="DUF4340"/>
    <property type="match status" value="1"/>
</dbReference>
<dbReference type="Proteomes" id="UP001501757">
    <property type="component" value="Unassembled WGS sequence"/>
</dbReference>
<dbReference type="EMBL" id="BAAAEI010000020">
    <property type="protein sequence ID" value="GAA0365257.1"/>
    <property type="molecule type" value="Genomic_DNA"/>
</dbReference>
<organism evidence="3 4">
    <name type="scientific">Bowmanella denitrificans</name>
    <dbReference type="NCBI Taxonomy" id="366582"/>
    <lineage>
        <taxon>Bacteria</taxon>
        <taxon>Pseudomonadati</taxon>
        <taxon>Pseudomonadota</taxon>
        <taxon>Gammaproteobacteria</taxon>
        <taxon>Alteromonadales</taxon>
        <taxon>Alteromonadaceae</taxon>
        <taxon>Bowmanella</taxon>
    </lineage>
</organism>